<protein>
    <submittedName>
        <fullName evidence="1">Uncharacterized protein</fullName>
    </submittedName>
</protein>
<gene>
    <name evidence="1" type="ORF">M513_13906</name>
</gene>
<proteinExistence type="predicted"/>
<name>A0A085LJS1_9BILA</name>
<dbReference type="AlphaFoldDB" id="A0A085LJS1"/>
<keyword evidence="2" id="KW-1185">Reference proteome</keyword>
<evidence type="ECO:0000313" key="2">
    <source>
        <dbReference type="Proteomes" id="UP000030764"/>
    </source>
</evidence>
<sequence length="92" mass="10126">MTFAFTVDCECSSQQFVLANQKLTSACTGSLAIHCNIPECLLGMKSALLLSQSFLDFVVTVEDVKFVTGVFVLIYSIDCNLRECIQQCLFNG</sequence>
<feature type="non-terminal residue" evidence="1">
    <location>
        <position position="92"/>
    </location>
</feature>
<dbReference type="EMBL" id="KL363637">
    <property type="protein sequence ID" value="KFD45217.1"/>
    <property type="molecule type" value="Genomic_DNA"/>
</dbReference>
<reference evidence="1 2" key="1">
    <citation type="journal article" date="2014" name="Nat. Genet.">
        <title>Genome and transcriptome of the porcine whipworm Trichuris suis.</title>
        <authorList>
            <person name="Jex A.R."/>
            <person name="Nejsum P."/>
            <person name="Schwarz E.M."/>
            <person name="Hu L."/>
            <person name="Young N.D."/>
            <person name="Hall R.S."/>
            <person name="Korhonen P.K."/>
            <person name="Liao S."/>
            <person name="Thamsborg S."/>
            <person name="Xia J."/>
            <person name="Xu P."/>
            <person name="Wang S."/>
            <person name="Scheerlinck J.P."/>
            <person name="Hofmann A."/>
            <person name="Sternberg P.W."/>
            <person name="Wang J."/>
            <person name="Gasser R.B."/>
        </authorList>
    </citation>
    <scope>NUCLEOTIDE SEQUENCE [LARGE SCALE GENOMIC DNA]</scope>
    <source>
        <strain evidence="1">DCEP-RM93M</strain>
    </source>
</reference>
<organism evidence="1 2">
    <name type="scientific">Trichuris suis</name>
    <name type="common">pig whipworm</name>
    <dbReference type="NCBI Taxonomy" id="68888"/>
    <lineage>
        <taxon>Eukaryota</taxon>
        <taxon>Metazoa</taxon>
        <taxon>Ecdysozoa</taxon>
        <taxon>Nematoda</taxon>
        <taxon>Enoplea</taxon>
        <taxon>Dorylaimia</taxon>
        <taxon>Trichinellida</taxon>
        <taxon>Trichuridae</taxon>
        <taxon>Trichuris</taxon>
    </lineage>
</organism>
<accession>A0A085LJS1</accession>
<dbReference type="Proteomes" id="UP000030764">
    <property type="component" value="Unassembled WGS sequence"/>
</dbReference>
<evidence type="ECO:0000313" key="1">
    <source>
        <dbReference type="EMBL" id="KFD45217.1"/>
    </source>
</evidence>